<feature type="transmembrane region" description="Helical" evidence="15">
    <location>
        <begin position="790"/>
        <end position="814"/>
    </location>
</feature>
<dbReference type="Proteomes" id="UP000192223">
    <property type="component" value="Unplaced"/>
</dbReference>
<dbReference type="InterPro" id="IPR017981">
    <property type="entry name" value="GPCR_2-like_7TM"/>
</dbReference>
<feature type="region of interest" description="Disordered" evidence="14">
    <location>
        <begin position="1060"/>
        <end position="1092"/>
    </location>
</feature>
<dbReference type="Pfam" id="PF26588">
    <property type="entry name" value="GAIN_ADGRA3"/>
    <property type="match status" value="1"/>
</dbReference>
<evidence type="ECO:0000256" key="3">
    <source>
        <dbReference type="ARBA" id="ARBA00022614"/>
    </source>
</evidence>
<feature type="compositionally biased region" description="Polar residues" evidence="14">
    <location>
        <begin position="1060"/>
        <end position="1072"/>
    </location>
</feature>
<evidence type="ECO:0000313" key="21">
    <source>
        <dbReference type="Proteomes" id="UP000192223"/>
    </source>
</evidence>
<dbReference type="SUPFAM" id="SSF111418">
    <property type="entry name" value="Hormone receptor domain"/>
    <property type="match status" value="1"/>
</dbReference>
<dbReference type="PROSITE" id="PS50261">
    <property type="entry name" value="G_PROTEIN_RECEP_F2_4"/>
    <property type="match status" value="1"/>
</dbReference>
<evidence type="ECO:0000256" key="2">
    <source>
        <dbReference type="ARBA" id="ARBA00007343"/>
    </source>
</evidence>
<evidence type="ECO:0000256" key="14">
    <source>
        <dbReference type="SAM" id="MobiDB-lite"/>
    </source>
</evidence>
<feature type="chain" id="PRO_5044566950" evidence="16">
    <location>
        <begin position="24"/>
        <end position="1409"/>
    </location>
</feature>
<keyword evidence="9 15" id="KW-0472">Membrane</keyword>
<dbReference type="InterPro" id="IPR001611">
    <property type="entry name" value="Leu-rich_rpt"/>
</dbReference>
<dbReference type="InterPro" id="IPR000483">
    <property type="entry name" value="Cys-rich_flank_reg_C"/>
</dbReference>
<dbReference type="PANTHER" id="PTHR45930:SF4">
    <property type="entry name" value="ADHESION G PROTEIN-COUPLED RECEPTOR A3"/>
    <property type="match status" value="1"/>
</dbReference>
<feature type="domain" description="G-protein coupled receptors family 2 profile 1" evidence="18">
    <location>
        <begin position="319"/>
        <end position="408"/>
    </location>
</feature>
<evidence type="ECO:0000256" key="9">
    <source>
        <dbReference type="ARBA" id="ARBA00023136"/>
    </source>
</evidence>
<dbReference type="STRING" id="224129.A0A1W4XDJ2"/>
<keyword evidence="3" id="KW-0433">Leucine-rich repeat</keyword>
<reference evidence="22 23" key="1">
    <citation type="submission" date="2025-04" db="UniProtKB">
        <authorList>
            <consortium name="RefSeq"/>
        </authorList>
    </citation>
    <scope>IDENTIFICATION</scope>
    <source>
        <tissue evidence="22 23">Entire body</tissue>
    </source>
</reference>
<dbReference type="InterPro" id="IPR000832">
    <property type="entry name" value="GPCR_2_secretin-like"/>
</dbReference>
<dbReference type="Pfam" id="PF13855">
    <property type="entry name" value="LRR_8"/>
    <property type="match status" value="1"/>
</dbReference>
<feature type="transmembrane region" description="Helical" evidence="15">
    <location>
        <begin position="729"/>
        <end position="753"/>
    </location>
</feature>
<evidence type="ECO:0000256" key="4">
    <source>
        <dbReference type="ARBA" id="ARBA00022692"/>
    </source>
</evidence>
<comment type="subcellular location">
    <subcellularLocation>
        <location evidence="1">Membrane</location>
        <topology evidence="1">Multi-pass membrane protein</topology>
    </subcellularLocation>
</comment>
<evidence type="ECO:0000256" key="11">
    <source>
        <dbReference type="ARBA" id="ARBA00023170"/>
    </source>
</evidence>
<protein>
    <submittedName>
        <fullName evidence="22 23">Adhesion G protein-coupled receptor A3</fullName>
    </submittedName>
</protein>
<dbReference type="GO" id="GO:0007166">
    <property type="term" value="P:cell surface receptor signaling pathway"/>
    <property type="evidence" value="ECO:0007669"/>
    <property type="project" value="InterPro"/>
</dbReference>
<dbReference type="InterPro" id="IPR032675">
    <property type="entry name" value="LRR_dom_sf"/>
</dbReference>
<keyword evidence="11 22" id="KW-0675">Receptor</keyword>
<evidence type="ECO:0000256" key="16">
    <source>
        <dbReference type="SAM" id="SignalP"/>
    </source>
</evidence>
<dbReference type="InterPro" id="IPR057244">
    <property type="entry name" value="GAIN_B"/>
</dbReference>
<keyword evidence="21" id="KW-1185">Reference proteome</keyword>
<dbReference type="OrthoDB" id="10031018at2759"/>
<dbReference type="PANTHER" id="PTHR45930">
    <property type="entry name" value="G-PROTEIN COUPLED RECEPTOR 124-LIKE PROTEIN"/>
    <property type="match status" value="1"/>
</dbReference>
<keyword evidence="5 16" id="KW-0732">Signal</keyword>
<dbReference type="Gene3D" id="3.80.10.10">
    <property type="entry name" value="Ribonuclease Inhibitor"/>
    <property type="match status" value="1"/>
</dbReference>
<evidence type="ECO:0000256" key="15">
    <source>
        <dbReference type="SAM" id="Phobius"/>
    </source>
</evidence>
<dbReference type="Gene3D" id="2.60.220.50">
    <property type="match status" value="1"/>
</dbReference>
<keyword evidence="8" id="KW-0297">G-protein coupled receptor</keyword>
<evidence type="ECO:0000259" key="18">
    <source>
        <dbReference type="PROSITE" id="PS50227"/>
    </source>
</evidence>
<dbReference type="InterPro" id="IPR046338">
    <property type="entry name" value="GAIN_dom_sf"/>
</dbReference>
<gene>
    <name evidence="22" type="primary">LOC108740841</name>
    <name evidence="23" type="synonym">LOC112905022</name>
</gene>
<dbReference type="GO" id="GO:0004930">
    <property type="term" value="F:G protein-coupled receptor activity"/>
    <property type="evidence" value="ECO:0007669"/>
    <property type="project" value="UniProtKB-KW"/>
</dbReference>
<feature type="domain" description="G-protein coupled receptors family 2 profile 2" evidence="19">
    <location>
        <begin position="726"/>
        <end position="1023"/>
    </location>
</feature>
<dbReference type="GeneID" id="108740841"/>
<feature type="transmembrane region" description="Helical" evidence="15">
    <location>
        <begin position="999"/>
        <end position="1022"/>
    </location>
</feature>
<feature type="transmembrane region" description="Helical" evidence="15">
    <location>
        <begin position="970"/>
        <end position="993"/>
    </location>
</feature>
<evidence type="ECO:0000256" key="6">
    <source>
        <dbReference type="ARBA" id="ARBA00022737"/>
    </source>
</evidence>
<sequence>MKILYLLNSIGLLLINIINPLLSVNTCPEKCLCREVPQKDKLVWTKLRCGDTEKIKHLDELDLLNIANEILYLNLSDNYLTNFSPKIQFLALQRLDLSKNKIEALQNKQFEEVPNLRRLDISNNLIKLVEPQAFAGLKYLERLKLNQNLISTIQKGTFKTLTFLKQLDISNNPLTCDCELLWLLEWTQQQSVKIASNPKCSSPATFKGVPLRKLKIGTDIHCKSPADDKEIPMIDLHLRNDQILFEGDSFRLKCISPFIPDTYQSETETKSDLLWFWESSQKDVIRSFHTNNYFYSEKGLIESEIIIPKINQNYSGLLYCQRTTDEGNFTKAINLIIISKNSQFCEMTTTLTNKGNYYWPKTLTNNTVYLPCEFIQVNVKVSEQQASYYCSSEGQWENLNTSNCTYTSEITRTLEQFSKLNLSLNLNIYERARHFKNFTSNLRLLKDVMDLVFLVRTIENYIPYLSFDKELGNILIDIINLLMTLPENYLRKADEIDGSLDKIVKVIEDIVSHNTTSSLHKNNIVAEEFSIKKEAFVGMTCSWYSSAVNNSDRMFYCVTSSSPTVTTGIMNKKIDASVQIPASLFSQLKEQEEPVDTEEVQRLLVVMMANGKLFSLDESLKGSKAITLPVIGVKLANNTAVSNLTEPIYIMLRIPTTYYDSTASIPVWWDPEANEGRGNWTSEGCQFSHEIRENLIFSCKNFGYYAFLEDVTKYNVIETGAKFKLSHPAIYIGSFVLFSCLLITITTYAFCYVSIQMPKKAKHSLINLWIVIMMLVYIYVFGIYQTEDTFLCQIVGIVLHYLTLSSLLWVVVGVSTMYRRLNKSDAIDLNEDELPSDQPIQKPILGLYLVGWGVALIVCGISSAVNMKEYAAYDFCFLNSPPALSALFIPTVILYALLGILFLLIRCTIYNTDVNGHLSEGTQATENVDLDLLEPSFQTNDRHSILSVKTRSSEIEDQEHSPSAQLKAQVIFLLIYTVAWFCCAFATSTPFHLEHEAEIFSILYAVFASLLGGFTFFFYCVARSDIRSRWLSCKRSKTAYFRTRNVSDTSQNIQIQSLPLPSVSNQNGEAQVTSRSSSRSSTKTKSNSNNSNLLKAVTNVKATAAVPNADKINNMNLVLLHTQQYRIGIPVPNIIENPASSVQMFYNPYQSTVARKFFRKQRQHMMKRNNFPVRKCDSDTTSVISVPKSNNDAEQNIFGTSSKVNNTNIHVERIKRSKHRNPNIYSDSCEDLSLPLDKMAINSERTRRREYPRHRTKKKQNVARSKEALETPDMRTVSQQCSLEYTSDTSALDVAQMPLDTFELPQTVDEDKLSLSPAKSVELKVTFPPTNFKRAQSRASSFSASELDELYQQIRRGNGSTKVKQKGHLRCHSPWLSDSEIHSYAGEAVKKARTIYSLDEFDDNVETTV</sequence>
<evidence type="ECO:0000256" key="5">
    <source>
        <dbReference type="ARBA" id="ARBA00022729"/>
    </source>
</evidence>
<keyword evidence="12" id="KW-0807">Transducer</keyword>
<dbReference type="InterPro" id="IPR051963">
    <property type="entry name" value="Adhesion_GPCR_A"/>
</dbReference>
<feature type="domain" description="GAIN-B" evidence="17">
    <location>
        <begin position="555"/>
        <end position="715"/>
    </location>
</feature>
<dbReference type="PROSITE" id="PS50221">
    <property type="entry name" value="GAIN_B"/>
    <property type="match status" value="1"/>
</dbReference>
<dbReference type="KEGG" id="apln:108740841"/>
<dbReference type="PROSITE" id="PS50227">
    <property type="entry name" value="G_PROTEIN_RECEP_F2_3"/>
    <property type="match status" value="1"/>
</dbReference>
<evidence type="ECO:0000256" key="12">
    <source>
        <dbReference type="ARBA" id="ARBA00023224"/>
    </source>
</evidence>
<keyword evidence="7 15" id="KW-1133">Transmembrane helix</keyword>
<proteinExistence type="inferred from homology"/>
<dbReference type="InterPro" id="IPR036445">
    <property type="entry name" value="GPCR_2_extracell_dom_sf"/>
</dbReference>
<dbReference type="Gene3D" id="1.20.1070.10">
    <property type="entry name" value="Rhodopsin 7-helix transmembrane proteins"/>
    <property type="match status" value="1"/>
</dbReference>
<feature type="region of interest" description="Disordered" evidence="14">
    <location>
        <begin position="1245"/>
        <end position="1275"/>
    </location>
</feature>
<dbReference type="RefSeq" id="XP_025832323.1">
    <property type="nucleotide sequence ID" value="XM_025976538.1"/>
</dbReference>
<dbReference type="SMART" id="SM00082">
    <property type="entry name" value="LRRCT"/>
    <property type="match status" value="1"/>
</dbReference>
<dbReference type="KEGG" id="apln:112905022"/>
<evidence type="ECO:0000256" key="1">
    <source>
        <dbReference type="ARBA" id="ARBA00004141"/>
    </source>
</evidence>
<dbReference type="InterPro" id="IPR007110">
    <property type="entry name" value="Ig-like_dom"/>
</dbReference>
<dbReference type="SMART" id="SM00369">
    <property type="entry name" value="LRR_TYP"/>
    <property type="match status" value="4"/>
</dbReference>
<keyword evidence="6" id="KW-0677">Repeat</keyword>
<dbReference type="InterPro" id="IPR000203">
    <property type="entry name" value="GPS"/>
</dbReference>
<dbReference type="Pfam" id="PF00002">
    <property type="entry name" value="7tm_2"/>
    <property type="match status" value="1"/>
</dbReference>
<evidence type="ECO:0000313" key="23">
    <source>
        <dbReference type="RefSeq" id="XP_025832323.1"/>
    </source>
</evidence>
<evidence type="ECO:0000259" key="19">
    <source>
        <dbReference type="PROSITE" id="PS50261"/>
    </source>
</evidence>
<evidence type="ECO:0000256" key="13">
    <source>
        <dbReference type="ARBA" id="ARBA00023319"/>
    </source>
</evidence>
<feature type="transmembrane region" description="Helical" evidence="15">
    <location>
        <begin position="765"/>
        <end position="784"/>
    </location>
</feature>
<feature type="signal peptide" evidence="16">
    <location>
        <begin position="1"/>
        <end position="23"/>
    </location>
</feature>
<evidence type="ECO:0000256" key="10">
    <source>
        <dbReference type="ARBA" id="ARBA00023157"/>
    </source>
</evidence>
<dbReference type="Pfam" id="PF01825">
    <property type="entry name" value="GPS"/>
    <property type="match status" value="1"/>
</dbReference>
<organism evidence="21 22">
    <name type="scientific">Agrilus planipennis</name>
    <name type="common">Emerald ash borer</name>
    <name type="synonym">Agrilus marcopoli</name>
    <dbReference type="NCBI Taxonomy" id="224129"/>
    <lineage>
        <taxon>Eukaryota</taxon>
        <taxon>Metazoa</taxon>
        <taxon>Ecdysozoa</taxon>
        <taxon>Arthropoda</taxon>
        <taxon>Hexapoda</taxon>
        <taxon>Insecta</taxon>
        <taxon>Pterygota</taxon>
        <taxon>Neoptera</taxon>
        <taxon>Endopterygota</taxon>
        <taxon>Coleoptera</taxon>
        <taxon>Polyphaga</taxon>
        <taxon>Elateriformia</taxon>
        <taxon>Buprestoidea</taxon>
        <taxon>Buprestidae</taxon>
        <taxon>Agrilinae</taxon>
        <taxon>Agrilus</taxon>
    </lineage>
</organism>
<feature type="compositionally biased region" description="Low complexity" evidence="14">
    <location>
        <begin position="1073"/>
        <end position="1092"/>
    </location>
</feature>
<feature type="compositionally biased region" description="Basic and acidic residues" evidence="14">
    <location>
        <begin position="1264"/>
        <end position="1273"/>
    </location>
</feature>
<dbReference type="GO" id="GO:0005886">
    <property type="term" value="C:plasma membrane"/>
    <property type="evidence" value="ECO:0007669"/>
    <property type="project" value="TreeGrafter"/>
</dbReference>
<keyword evidence="13" id="KW-0393">Immunoglobulin domain</keyword>
<evidence type="ECO:0000259" key="17">
    <source>
        <dbReference type="PROSITE" id="PS50221"/>
    </source>
</evidence>
<dbReference type="InterPro" id="IPR001879">
    <property type="entry name" value="GPCR_2_extracellular_dom"/>
</dbReference>
<evidence type="ECO:0000313" key="22">
    <source>
        <dbReference type="RefSeq" id="XP_018330847.1"/>
    </source>
</evidence>
<keyword evidence="4 15" id="KW-0812">Transmembrane</keyword>
<feature type="compositionally biased region" description="Basic residues" evidence="14">
    <location>
        <begin position="1250"/>
        <end position="1261"/>
    </location>
</feature>
<dbReference type="SUPFAM" id="SSF52058">
    <property type="entry name" value="L domain-like"/>
    <property type="match status" value="1"/>
</dbReference>
<dbReference type="Gene3D" id="4.10.1240.10">
    <property type="entry name" value="GPCR, family 2, extracellular hormone receptor domain"/>
    <property type="match status" value="1"/>
</dbReference>
<name>A0A1W4XDJ2_AGRPL</name>
<dbReference type="InterPro" id="IPR058808">
    <property type="entry name" value="GAIN_ADGRA2/3"/>
</dbReference>
<feature type="transmembrane region" description="Helical" evidence="15">
    <location>
        <begin position="885"/>
        <end position="905"/>
    </location>
</feature>
<dbReference type="PROSITE" id="PS50835">
    <property type="entry name" value="IG_LIKE"/>
    <property type="match status" value="1"/>
</dbReference>
<evidence type="ECO:0000256" key="8">
    <source>
        <dbReference type="ARBA" id="ARBA00023040"/>
    </source>
</evidence>
<keyword evidence="10" id="KW-1015">Disulfide bond</keyword>
<feature type="domain" description="Ig-like" evidence="20">
    <location>
        <begin position="232"/>
        <end position="330"/>
    </location>
</feature>
<dbReference type="InterPro" id="IPR003591">
    <property type="entry name" value="Leu-rich_rpt_typical-subtyp"/>
</dbReference>
<evidence type="ECO:0000259" key="20">
    <source>
        <dbReference type="PROSITE" id="PS50835"/>
    </source>
</evidence>
<evidence type="ECO:0000256" key="7">
    <source>
        <dbReference type="ARBA" id="ARBA00022989"/>
    </source>
</evidence>
<dbReference type="RefSeq" id="XP_018330847.1">
    <property type="nucleotide sequence ID" value="XM_018475345.2"/>
</dbReference>
<accession>A0A1W4XDJ2</accession>
<comment type="similarity">
    <text evidence="2">Belongs to the G-protein coupled receptor 2 family. Adhesion G-protein coupled receptor (ADGR) subfamily.</text>
</comment>
<feature type="transmembrane region" description="Helical" evidence="15">
    <location>
        <begin position="845"/>
        <end position="865"/>
    </location>
</feature>